<dbReference type="AlphaFoldDB" id="A0A3M6TUB4"/>
<dbReference type="OrthoDB" id="101791at2759"/>
<organism evidence="3 4">
    <name type="scientific">Pocillopora damicornis</name>
    <name type="common">Cauliflower coral</name>
    <name type="synonym">Millepora damicornis</name>
    <dbReference type="NCBI Taxonomy" id="46731"/>
    <lineage>
        <taxon>Eukaryota</taxon>
        <taxon>Metazoa</taxon>
        <taxon>Cnidaria</taxon>
        <taxon>Anthozoa</taxon>
        <taxon>Hexacorallia</taxon>
        <taxon>Scleractinia</taxon>
        <taxon>Astrocoeniina</taxon>
        <taxon>Pocilloporidae</taxon>
        <taxon>Pocillopora</taxon>
    </lineage>
</organism>
<protein>
    <recommendedName>
        <fullName evidence="2">F-box domain-containing protein</fullName>
    </recommendedName>
</protein>
<accession>A0A3M6TUB4</accession>
<feature type="domain" description="F-box" evidence="2">
    <location>
        <begin position="331"/>
        <end position="377"/>
    </location>
</feature>
<feature type="region of interest" description="Disordered" evidence="1">
    <location>
        <begin position="460"/>
        <end position="514"/>
    </location>
</feature>
<evidence type="ECO:0000313" key="3">
    <source>
        <dbReference type="EMBL" id="RMX45005.1"/>
    </source>
</evidence>
<gene>
    <name evidence="3" type="ORF">pdam_00022509</name>
</gene>
<dbReference type="PANTHER" id="PTHR15537">
    <property type="entry name" value="F-BOX ONLY PROTEIN 7"/>
    <property type="match status" value="1"/>
</dbReference>
<dbReference type="PANTHER" id="PTHR15537:SF2">
    <property type="entry name" value="F-BOX ONLY PROTEIN 7"/>
    <property type="match status" value="1"/>
</dbReference>
<dbReference type="Pfam" id="PF12937">
    <property type="entry name" value="F-box-like"/>
    <property type="match status" value="1"/>
</dbReference>
<comment type="caution">
    <text evidence="3">The sequence shown here is derived from an EMBL/GenBank/DDBJ whole genome shotgun (WGS) entry which is preliminary data.</text>
</comment>
<dbReference type="InterPro" id="IPR029071">
    <property type="entry name" value="Ubiquitin-like_domsf"/>
</dbReference>
<evidence type="ECO:0000256" key="1">
    <source>
        <dbReference type="SAM" id="MobiDB-lite"/>
    </source>
</evidence>
<feature type="compositionally biased region" description="Basic and acidic residues" evidence="1">
    <location>
        <begin position="124"/>
        <end position="138"/>
    </location>
</feature>
<dbReference type="Gene3D" id="1.20.1280.50">
    <property type="match status" value="1"/>
</dbReference>
<sequence length="514" mass="56808">MKLRAVLNKRREVLELSGDAITLSHCRQAVQRKFGLRENSFNLSLNGKDILENDSVLLRDLGIVNGDLIHVLLNNDEEEITSDNLSAPGSSRSTVYSTRSPSFHSTEPVAGTSQARSVLSTHGKQHDEQSKEKTREAGTENVQHHPGSFSSVSSAGSVSSVRSLVLCREGIPPMLEDLYRATGVGTIHQAAWVVIRVLMLETGFICGLDEPTEMGKMEELNRDEPSKAWKTGGVVKAMYTHSSCPGLTCSLTCTSLGPYMMLHGHTNSVAKSDIYQCKLQPTDFVRGNVDLKTSGALSVYYNLHRLSRLFKDQVAYPLLSFMRAALGLPQLCGFMAVPAEVKLMILGNLPVQSIINVSCTCRELRSLSSDSTLWQHLVLRDFDASVKEQTRSWKTTYIHLYKQRKTQEQMRMQVMVPPDGIYPPDYGLGAQRYRGDTFPPGIIGGHRDLFPNLPFMPGGINPTPGISPGTGLPRPRFDPFGPLPDINQNPGPSRRGRHPDRHFNPSRGFPPGFL</sequence>
<dbReference type="InterPro" id="IPR047118">
    <property type="entry name" value="Fbxo7"/>
</dbReference>
<dbReference type="Gene3D" id="3.40.1000.30">
    <property type="match status" value="1"/>
</dbReference>
<dbReference type="SUPFAM" id="SSF54236">
    <property type="entry name" value="Ubiquitin-like"/>
    <property type="match status" value="1"/>
</dbReference>
<dbReference type="EMBL" id="RCHS01002913">
    <property type="protein sequence ID" value="RMX45005.1"/>
    <property type="molecule type" value="Genomic_DNA"/>
</dbReference>
<dbReference type="GO" id="GO:0019901">
    <property type="term" value="F:protein kinase binding"/>
    <property type="evidence" value="ECO:0007669"/>
    <property type="project" value="InterPro"/>
</dbReference>
<dbReference type="GO" id="GO:1903599">
    <property type="term" value="P:positive regulation of autophagy of mitochondrion"/>
    <property type="evidence" value="ECO:0007669"/>
    <property type="project" value="TreeGrafter"/>
</dbReference>
<feature type="compositionally biased region" description="Polar residues" evidence="1">
    <location>
        <begin position="82"/>
        <end position="122"/>
    </location>
</feature>
<feature type="region of interest" description="Disordered" evidence="1">
    <location>
        <begin position="81"/>
        <end position="155"/>
    </location>
</feature>
<dbReference type="InterPro" id="IPR036047">
    <property type="entry name" value="F-box-like_dom_sf"/>
</dbReference>
<dbReference type="InterPro" id="IPR001810">
    <property type="entry name" value="F-box_dom"/>
</dbReference>
<evidence type="ECO:0000313" key="4">
    <source>
        <dbReference type="Proteomes" id="UP000275408"/>
    </source>
</evidence>
<name>A0A3M6TUB4_POCDA</name>
<evidence type="ECO:0000259" key="2">
    <source>
        <dbReference type="PROSITE" id="PS50181"/>
    </source>
</evidence>
<dbReference type="STRING" id="46731.A0A3M6TUB4"/>
<reference evidence="3 4" key="1">
    <citation type="journal article" date="2018" name="Sci. Rep.">
        <title>Comparative analysis of the Pocillopora damicornis genome highlights role of immune system in coral evolution.</title>
        <authorList>
            <person name="Cunning R."/>
            <person name="Bay R.A."/>
            <person name="Gillette P."/>
            <person name="Baker A.C."/>
            <person name="Traylor-Knowles N."/>
        </authorList>
    </citation>
    <scope>NUCLEOTIDE SEQUENCE [LARGE SCALE GENOMIC DNA]</scope>
    <source>
        <strain evidence="3">RSMAS</strain>
        <tissue evidence="3">Whole animal</tissue>
    </source>
</reference>
<dbReference type="Proteomes" id="UP000275408">
    <property type="component" value="Unassembled WGS sequence"/>
</dbReference>
<dbReference type="CDD" id="cd17039">
    <property type="entry name" value="Ubl_ubiquitin_like"/>
    <property type="match status" value="1"/>
</dbReference>
<proteinExistence type="predicted"/>
<dbReference type="PROSITE" id="PS50181">
    <property type="entry name" value="FBOX"/>
    <property type="match status" value="1"/>
</dbReference>
<dbReference type="SUPFAM" id="SSF81383">
    <property type="entry name" value="F-box domain"/>
    <property type="match status" value="1"/>
</dbReference>
<keyword evidence="4" id="KW-1185">Reference proteome</keyword>
<dbReference type="SMART" id="SM00256">
    <property type="entry name" value="FBOX"/>
    <property type="match status" value="1"/>
</dbReference>
<dbReference type="CDD" id="cd22087">
    <property type="entry name" value="F-box_FBXO7"/>
    <property type="match status" value="1"/>
</dbReference>